<organism evidence="2 3">
    <name type="scientific">Jiangella anatolica</name>
    <dbReference type="NCBI Taxonomy" id="2670374"/>
    <lineage>
        <taxon>Bacteria</taxon>
        <taxon>Bacillati</taxon>
        <taxon>Actinomycetota</taxon>
        <taxon>Actinomycetes</taxon>
        <taxon>Jiangellales</taxon>
        <taxon>Jiangellaceae</taxon>
        <taxon>Jiangella</taxon>
    </lineage>
</organism>
<dbReference type="Gene3D" id="3.10.450.50">
    <property type="match status" value="1"/>
</dbReference>
<dbReference type="InterPro" id="IPR037401">
    <property type="entry name" value="SnoaL-like"/>
</dbReference>
<dbReference type="InterPro" id="IPR032710">
    <property type="entry name" value="NTF2-like_dom_sf"/>
</dbReference>
<gene>
    <name evidence="2" type="ORF">C1I92_02075</name>
</gene>
<keyword evidence="3" id="KW-1185">Reference proteome</keyword>
<dbReference type="AlphaFoldDB" id="A0A2W2C2G3"/>
<reference evidence="2 3" key="1">
    <citation type="submission" date="2018-01" db="EMBL/GenBank/DDBJ databases">
        <title>Draft genome sequence of Jiangella sp. GTF31.</title>
        <authorList>
            <person name="Sahin N."/>
            <person name="Ay H."/>
            <person name="Saygin H."/>
        </authorList>
    </citation>
    <scope>NUCLEOTIDE SEQUENCE [LARGE SCALE GENOMIC DNA]</scope>
    <source>
        <strain evidence="2 3">GTF31</strain>
    </source>
</reference>
<comment type="caution">
    <text evidence="2">The sequence shown here is derived from an EMBL/GenBank/DDBJ whole genome shotgun (WGS) entry which is preliminary data.</text>
</comment>
<name>A0A2W2C2G3_9ACTN</name>
<evidence type="ECO:0000259" key="1">
    <source>
        <dbReference type="Pfam" id="PF12680"/>
    </source>
</evidence>
<dbReference type="SUPFAM" id="SSF54427">
    <property type="entry name" value="NTF2-like"/>
    <property type="match status" value="1"/>
</dbReference>
<sequence>MAVYHAIVRAKVRRLWTRIAETGDFRPAVAQAAPDVRFRFVGDSALGADLTGREEFARWFARAAEILPGLHLEPTEILVKGWPWNTTVVVRLAISATLADGSAYTNEGVQWVRIRWGRMVDDYVLEDTARLRDALARTAATLAEPDAAGRAGS</sequence>
<dbReference type="Proteomes" id="UP000248764">
    <property type="component" value="Unassembled WGS sequence"/>
</dbReference>
<dbReference type="Pfam" id="PF12680">
    <property type="entry name" value="SnoaL_2"/>
    <property type="match status" value="1"/>
</dbReference>
<protein>
    <submittedName>
        <fullName evidence="2">Polyketide cyclase</fullName>
    </submittedName>
</protein>
<evidence type="ECO:0000313" key="2">
    <source>
        <dbReference type="EMBL" id="PZF86298.1"/>
    </source>
</evidence>
<evidence type="ECO:0000313" key="3">
    <source>
        <dbReference type="Proteomes" id="UP000248764"/>
    </source>
</evidence>
<dbReference type="EMBL" id="POTW01000003">
    <property type="protein sequence ID" value="PZF86298.1"/>
    <property type="molecule type" value="Genomic_DNA"/>
</dbReference>
<proteinExistence type="predicted"/>
<accession>A0A2W2C2G3</accession>
<feature type="domain" description="SnoaL-like" evidence="1">
    <location>
        <begin position="13"/>
        <end position="120"/>
    </location>
</feature>
<dbReference type="RefSeq" id="WP_111252990.1">
    <property type="nucleotide sequence ID" value="NZ_POTW01000003.1"/>
</dbReference>